<evidence type="ECO:0000256" key="1">
    <source>
        <dbReference type="SAM" id="SignalP"/>
    </source>
</evidence>
<dbReference type="EMBL" id="JYDH01000268">
    <property type="protein sequence ID" value="KRY27266.1"/>
    <property type="molecule type" value="Genomic_DNA"/>
</dbReference>
<reference evidence="2 3" key="1">
    <citation type="submission" date="2015-01" db="EMBL/GenBank/DDBJ databases">
        <title>Evolution of Trichinella species and genotypes.</title>
        <authorList>
            <person name="Korhonen P.K."/>
            <person name="Edoardo P."/>
            <person name="Giuseppe L.R."/>
            <person name="Gasser R.B."/>
        </authorList>
    </citation>
    <scope>NUCLEOTIDE SEQUENCE [LARGE SCALE GENOMIC DNA]</scope>
    <source>
        <strain evidence="2">ISS3</strain>
    </source>
</reference>
<sequence>MQSTLVRIPAVFLSVFSLCTLLTAYQNAIPQDGNKILKILPFQQTSTSTKNNRPILIFSKGECLKGHTRVEEPNSEWYADTNGSNEWIDFPATFG</sequence>
<keyword evidence="1" id="KW-0732">Signal</keyword>
<protein>
    <submittedName>
        <fullName evidence="2">Uncharacterized protein</fullName>
    </submittedName>
</protein>
<evidence type="ECO:0000313" key="2">
    <source>
        <dbReference type="EMBL" id="KRY27266.1"/>
    </source>
</evidence>
<comment type="caution">
    <text evidence="2">The sequence shown here is derived from an EMBL/GenBank/DDBJ whole genome shotgun (WGS) entry which is preliminary data.</text>
</comment>
<evidence type="ECO:0000313" key="3">
    <source>
        <dbReference type="Proteomes" id="UP000054776"/>
    </source>
</evidence>
<organism evidence="2 3">
    <name type="scientific">Trichinella spiralis</name>
    <name type="common">Trichina worm</name>
    <dbReference type="NCBI Taxonomy" id="6334"/>
    <lineage>
        <taxon>Eukaryota</taxon>
        <taxon>Metazoa</taxon>
        <taxon>Ecdysozoa</taxon>
        <taxon>Nematoda</taxon>
        <taxon>Enoplea</taxon>
        <taxon>Dorylaimia</taxon>
        <taxon>Trichinellida</taxon>
        <taxon>Trichinellidae</taxon>
        <taxon>Trichinella</taxon>
    </lineage>
</organism>
<proteinExistence type="predicted"/>
<dbReference type="AlphaFoldDB" id="A0A0V1AR24"/>
<feature type="chain" id="PRO_5006874709" evidence="1">
    <location>
        <begin position="25"/>
        <end position="95"/>
    </location>
</feature>
<dbReference type="InParanoid" id="A0A0V1AR24"/>
<accession>A0A0V1AR24</accession>
<gene>
    <name evidence="2" type="ORF">T01_15031</name>
</gene>
<dbReference type="Proteomes" id="UP000054776">
    <property type="component" value="Unassembled WGS sequence"/>
</dbReference>
<keyword evidence="3" id="KW-1185">Reference proteome</keyword>
<name>A0A0V1AR24_TRISP</name>
<feature type="signal peptide" evidence="1">
    <location>
        <begin position="1"/>
        <end position="24"/>
    </location>
</feature>